<dbReference type="SUPFAM" id="SSF52833">
    <property type="entry name" value="Thioredoxin-like"/>
    <property type="match status" value="1"/>
</dbReference>
<dbReference type="AlphaFoldDB" id="A0A410FTT9"/>
<proteinExistence type="predicted"/>
<dbReference type="GO" id="GO:0045454">
    <property type="term" value="P:cell redox homeostasis"/>
    <property type="evidence" value="ECO:0007669"/>
    <property type="project" value="TreeGrafter"/>
</dbReference>
<dbReference type="Gene3D" id="3.40.30.10">
    <property type="entry name" value="Glutaredoxin"/>
    <property type="match status" value="1"/>
</dbReference>
<dbReference type="KEGG" id="bih:BIP78_0739"/>
<evidence type="ECO:0000313" key="3">
    <source>
        <dbReference type="EMBL" id="QAA76505.1"/>
    </source>
</evidence>
<dbReference type="PROSITE" id="PS51352">
    <property type="entry name" value="THIOREDOXIN_2"/>
    <property type="match status" value="1"/>
</dbReference>
<dbReference type="Pfam" id="PF00085">
    <property type="entry name" value="Thioredoxin"/>
    <property type="match status" value="1"/>
</dbReference>
<sequence>MTPKSDSLDKRKVFLRVGALALLALAVAGAVYLRQGTLWHPGVASEPPADRPAAGVAEPGISPAPPELAAVVGVSVVPLADPGTEEPVDEPTQGVAEPAAADPLPMPERPVAVPEPPKALPRLVDLGADKCIPCKQMAPILEELRGQYAGVFEVVFIDVWKNPSEADKYGIRIIPTQIFYDAYGRELFRHTGFYSKEQILSKWKQLGVDVGGR</sequence>
<dbReference type="GO" id="GO:0015035">
    <property type="term" value="F:protein-disulfide reductase activity"/>
    <property type="evidence" value="ECO:0007669"/>
    <property type="project" value="TreeGrafter"/>
</dbReference>
<dbReference type="PANTHER" id="PTHR45663:SF11">
    <property type="entry name" value="GEO12009P1"/>
    <property type="match status" value="1"/>
</dbReference>
<evidence type="ECO:0000313" key="4">
    <source>
        <dbReference type="Proteomes" id="UP000287233"/>
    </source>
</evidence>
<feature type="region of interest" description="Disordered" evidence="1">
    <location>
        <begin position="81"/>
        <end position="112"/>
    </location>
</feature>
<dbReference type="InterPro" id="IPR036249">
    <property type="entry name" value="Thioredoxin-like_sf"/>
</dbReference>
<protein>
    <submittedName>
        <fullName evidence="3">Thioredoxin</fullName>
    </submittedName>
</protein>
<feature type="domain" description="Thioredoxin" evidence="2">
    <location>
        <begin position="77"/>
        <end position="208"/>
    </location>
</feature>
<dbReference type="PANTHER" id="PTHR45663">
    <property type="entry name" value="GEO12009P1"/>
    <property type="match status" value="1"/>
</dbReference>
<gene>
    <name evidence="3" type="ORF">BIP78_0739</name>
</gene>
<dbReference type="CDD" id="cd02947">
    <property type="entry name" value="TRX_family"/>
    <property type="match status" value="1"/>
</dbReference>
<name>A0A410FTT9_BIPS1</name>
<dbReference type="InterPro" id="IPR013766">
    <property type="entry name" value="Thioredoxin_domain"/>
</dbReference>
<dbReference type="GO" id="GO:0005829">
    <property type="term" value="C:cytosol"/>
    <property type="evidence" value="ECO:0007669"/>
    <property type="project" value="TreeGrafter"/>
</dbReference>
<reference evidence="4" key="1">
    <citation type="submission" date="2018-12" db="EMBL/GenBank/DDBJ databases">
        <title>Complete genome sequence of an uncultured bacterium of the candidate phylum Bipolaricaulota.</title>
        <authorList>
            <person name="Kadnikov V.V."/>
            <person name="Mardanov A.V."/>
            <person name="Beletsky A.V."/>
            <person name="Frank Y.A."/>
            <person name="Karnachuk O.V."/>
            <person name="Ravin N.V."/>
        </authorList>
    </citation>
    <scope>NUCLEOTIDE SEQUENCE [LARGE SCALE GENOMIC DNA]</scope>
</reference>
<dbReference type="Proteomes" id="UP000287233">
    <property type="component" value="Chromosome"/>
</dbReference>
<accession>A0A410FTT9</accession>
<organism evidence="3 4">
    <name type="scientific">Bipolaricaulis sibiricus</name>
    <dbReference type="NCBI Taxonomy" id="2501609"/>
    <lineage>
        <taxon>Bacteria</taxon>
        <taxon>Candidatus Bipolaricaulota</taxon>
        <taxon>Candidatus Bipolaricaulia</taxon>
        <taxon>Candidatus Bipolaricaulales</taxon>
        <taxon>Candidatus Bipolaricaulaceae</taxon>
        <taxon>Candidatus Bipolaricaulis</taxon>
    </lineage>
</organism>
<evidence type="ECO:0000256" key="1">
    <source>
        <dbReference type="SAM" id="MobiDB-lite"/>
    </source>
</evidence>
<dbReference type="EMBL" id="CP034928">
    <property type="protein sequence ID" value="QAA76505.1"/>
    <property type="molecule type" value="Genomic_DNA"/>
</dbReference>
<evidence type="ECO:0000259" key="2">
    <source>
        <dbReference type="PROSITE" id="PS51352"/>
    </source>
</evidence>